<sequence length="327" mass="38392">MKSKHKMEMANKAHKEIPGNPSTATSSQQKLNERSNKEPLRVLSEDDWKFWIHNGYIVIKNAVPKKQAQATADFLWEFDEKDPGDSRTWYAPPRAEMKMKELTGTGMVEVYNHQHLWNNRQMPRLYDAFVDVWGTEKLWVTIDRANLNFPLPPDSDKRGFIHWDYDPETRPQNVQGVLALADQMDENMGGFQCIPWLYRNYDTWKKTQPEDRDRFQPDISDLKDKLVKVKMEAGDLLIFNSTLPHGIRPNKSRDKVRIAQYISMMPAEEDNEKLRQWRIDSWKHRIAPEGYAFPGDPRNWEQEKYGRAELTELGKRLLGSSKWETGN</sequence>
<feature type="compositionally biased region" description="Polar residues" evidence="1">
    <location>
        <begin position="20"/>
        <end position="30"/>
    </location>
</feature>
<dbReference type="PANTHER" id="PTHR31630">
    <property type="entry name" value="PHYTANOYL-COA DIOXYGENASE-RELATED-RELATED"/>
    <property type="match status" value="1"/>
</dbReference>
<feature type="compositionally biased region" description="Basic and acidic residues" evidence="1">
    <location>
        <begin position="1"/>
        <end position="17"/>
    </location>
</feature>
<dbReference type="GO" id="GO:0051213">
    <property type="term" value="F:dioxygenase activity"/>
    <property type="evidence" value="ECO:0007669"/>
    <property type="project" value="UniProtKB-KW"/>
</dbReference>
<dbReference type="Proteomes" id="UP001250656">
    <property type="component" value="Unassembled WGS sequence"/>
</dbReference>
<dbReference type="InterPro" id="IPR008775">
    <property type="entry name" value="Phytyl_CoA_dOase-like"/>
</dbReference>
<dbReference type="Gene3D" id="2.60.120.620">
    <property type="entry name" value="q2cbj1_9rhob like domain"/>
    <property type="match status" value="1"/>
</dbReference>
<organism evidence="2 3">
    <name type="scientific">Pricia mediterranea</name>
    <dbReference type="NCBI Taxonomy" id="3076079"/>
    <lineage>
        <taxon>Bacteria</taxon>
        <taxon>Pseudomonadati</taxon>
        <taxon>Bacteroidota</taxon>
        <taxon>Flavobacteriia</taxon>
        <taxon>Flavobacteriales</taxon>
        <taxon>Flavobacteriaceae</taxon>
        <taxon>Pricia</taxon>
    </lineage>
</organism>
<dbReference type="SUPFAM" id="SSF51197">
    <property type="entry name" value="Clavaminate synthase-like"/>
    <property type="match status" value="1"/>
</dbReference>
<keyword evidence="2" id="KW-0223">Dioxygenase</keyword>
<accession>A0ABU3L5Q0</accession>
<dbReference type="Pfam" id="PF05721">
    <property type="entry name" value="PhyH"/>
    <property type="match status" value="1"/>
</dbReference>
<keyword evidence="3" id="KW-1185">Reference proteome</keyword>
<dbReference type="RefSeq" id="WP_314014742.1">
    <property type="nucleotide sequence ID" value="NZ_JAVTTP010000001.1"/>
</dbReference>
<comment type="caution">
    <text evidence="2">The sequence shown here is derived from an EMBL/GenBank/DDBJ whole genome shotgun (WGS) entry which is preliminary data.</text>
</comment>
<protein>
    <submittedName>
        <fullName evidence="2">Phytanoyl-CoA dioxygenase family protein</fullName>
    </submittedName>
</protein>
<name>A0ABU3L5Q0_9FLAO</name>
<feature type="region of interest" description="Disordered" evidence="1">
    <location>
        <begin position="1"/>
        <end position="37"/>
    </location>
</feature>
<keyword evidence="2" id="KW-0560">Oxidoreductase</keyword>
<reference evidence="2 3" key="1">
    <citation type="submission" date="2023-09" db="EMBL/GenBank/DDBJ databases">
        <title>Novel taxa isolated from Blanes Bay.</title>
        <authorList>
            <person name="Rey-Velasco X."/>
            <person name="Lucena T."/>
        </authorList>
    </citation>
    <scope>NUCLEOTIDE SEQUENCE [LARGE SCALE GENOMIC DNA]</scope>
    <source>
        <strain evidence="2 3">S334</strain>
    </source>
</reference>
<evidence type="ECO:0000256" key="1">
    <source>
        <dbReference type="SAM" id="MobiDB-lite"/>
    </source>
</evidence>
<evidence type="ECO:0000313" key="2">
    <source>
        <dbReference type="EMBL" id="MDT7829054.1"/>
    </source>
</evidence>
<dbReference type="EMBL" id="JAVTTP010000001">
    <property type="protein sequence ID" value="MDT7829054.1"/>
    <property type="molecule type" value="Genomic_DNA"/>
</dbReference>
<dbReference type="PANTHER" id="PTHR31630:SF6">
    <property type="entry name" value="PHYTANOYL-COA DIOXYGENASE-RELATED"/>
    <property type="match status" value="1"/>
</dbReference>
<evidence type="ECO:0000313" key="3">
    <source>
        <dbReference type="Proteomes" id="UP001250656"/>
    </source>
</evidence>
<gene>
    <name evidence="2" type="ORF">RQM65_10300</name>
</gene>
<proteinExistence type="predicted"/>